<dbReference type="InterPro" id="IPR021717">
    <property type="entry name" value="Nucleoporin_Nup160"/>
</dbReference>
<dbReference type="Pfam" id="PF11715">
    <property type="entry name" value="Beta-prop_Nup120_160"/>
    <property type="match status" value="1"/>
</dbReference>
<dbReference type="GO" id="GO:0017056">
    <property type="term" value="F:structural constituent of nuclear pore"/>
    <property type="evidence" value="ECO:0007669"/>
    <property type="project" value="TreeGrafter"/>
</dbReference>
<dbReference type="PANTHER" id="PTHR21286:SF0">
    <property type="entry name" value="NUCLEAR PORE COMPLEX PROTEIN NUP160"/>
    <property type="match status" value="1"/>
</dbReference>
<dbReference type="STRING" id="37653.A0A0L8GFP7"/>
<gene>
    <name evidence="5" type="ORF">OCBIM_22034395mg</name>
</gene>
<dbReference type="InterPro" id="IPR059141">
    <property type="entry name" value="Beta-prop_Nup120_160"/>
</dbReference>
<accession>A0A0L8GFP7</accession>
<evidence type="ECO:0000313" key="5">
    <source>
        <dbReference type="EMBL" id="KOF75659.1"/>
    </source>
</evidence>
<keyword evidence="3" id="KW-0539">Nucleus</keyword>
<dbReference type="OrthoDB" id="67716at2759"/>
<dbReference type="EMBL" id="KQ422028">
    <property type="protein sequence ID" value="KOF75659.1"/>
    <property type="molecule type" value="Genomic_DNA"/>
</dbReference>
<reference evidence="5" key="1">
    <citation type="submission" date="2015-07" db="EMBL/GenBank/DDBJ databases">
        <title>MeaNS - Measles Nucleotide Surveillance Program.</title>
        <authorList>
            <person name="Tran T."/>
            <person name="Druce J."/>
        </authorList>
    </citation>
    <scope>NUCLEOTIDE SEQUENCE</scope>
    <source>
        <strain evidence="5">UCB-OBI-ISO-001</strain>
        <tissue evidence="5">Gonad</tissue>
    </source>
</reference>
<evidence type="ECO:0000256" key="3">
    <source>
        <dbReference type="ARBA" id="ARBA00023242"/>
    </source>
</evidence>
<dbReference type="AlphaFoldDB" id="A0A0L8GFP7"/>
<proteinExistence type="predicted"/>
<protein>
    <recommendedName>
        <fullName evidence="4">Nucleoporin Nup120/160 beta-propeller domain-containing protein</fullName>
    </recommendedName>
</protein>
<dbReference type="GO" id="GO:0005643">
    <property type="term" value="C:nuclear pore"/>
    <property type="evidence" value="ECO:0007669"/>
    <property type="project" value="UniProtKB-ARBA"/>
</dbReference>
<evidence type="ECO:0000256" key="2">
    <source>
        <dbReference type="ARBA" id="ARBA00022448"/>
    </source>
</evidence>
<evidence type="ECO:0000256" key="1">
    <source>
        <dbReference type="ARBA" id="ARBA00004123"/>
    </source>
</evidence>
<sequence length="327" mass="36564">MAHFLACRNLLFREVAKTQTAAPVWKEITVNTGGSDSTLQDIKVSNTSGGYAYQDSTQPNSAASNRFIYWRTTGDILELVEQSLDYNLIGSHVRYRFQDTPLLGGTSVHEHQGKVYILVTTVASVHRLVFPHPNKIPKPETVCYRFGEDSKALSIFADASLTSAQDSRNFHMVNPGGSLTSQLYCAATCLDSDGQAMFAFSTSLGSILLFCMPTIDKPGEVTRFELCHSSMMQRIWSGLVPNIIKGSSETAEKALSLVMDAVDDEVFIFCVCKDHKLRWWSTKTQECLMVFNLLDLTRNKQHPHLPSIGGKRIPHFRFFKDFSVLYG</sequence>
<feature type="domain" description="Nucleoporin Nup120/160 beta-propeller" evidence="4">
    <location>
        <begin position="66"/>
        <end position="302"/>
    </location>
</feature>
<dbReference type="PANTHER" id="PTHR21286">
    <property type="entry name" value="NUCLEAR PORE COMPLEX PROTEIN NUP160"/>
    <property type="match status" value="1"/>
</dbReference>
<name>A0A0L8GFP7_OCTBM</name>
<comment type="subcellular location">
    <subcellularLocation>
        <location evidence="1">Nucleus</location>
    </subcellularLocation>
</comment>
<evidence type="ECO:0000259" key="4">
    <source>
        <dbReference type="Pfam" id="PF11715"/>
    </source>
</evidence>
<organism evidence="5">
    <name type="scientific">Octopus bimaculoides</name>
    <name type="common">California two-spotted octopus</name>
    <dbReference type="NCBI Taxonomy" id="37653"/>
    <lineage>
        <taxon>Eukaryota</taxon>
        <taxon>Metazoa</taxon>
        <taxon>Spiralia</taxon>
        <taxon>Lophotrochozoa</taxon>
        <taxon>Mollusca</taxon>
        <taxon>Cephalopoda</taxon>
        <taxon>Coleoidea</taxon>
        <taxon>Octopodiformes</taxon>
        <taxon>Octopoda</taxon>
        <taxon>Incirrata</taxon>
        <taxon>Octopodidae</taxon>
        <taxon>Octopus</taxon>
    </lineage>
</organism>
<keyword evidence="2" id="KW-0813">Transport</keyword>